<dbReference type="AlphaFoldDB" id="Q7V6U7"/>
<dbReference type="KEGG" id="pmt:PMT_1042"/>
<proteinExistence type="predicted"/>
<feature type="transmembrane region" description="Helical" evidence="1">
    <location>
        <begin position="12"/>
        <end position="33"/>
    </location>
</feature>
<dbReference type="RefSeq" id="WP_011130414.1">
    <property type="nucleotide sequence ID" value="NC_005071.1"/>
</dbReference>
<organism evidence="2 3">
    <name type="scientific">Prochlorococcus marinus (strain MIT 9313)</name>
    <dbReference type="NCBI Taxonomy" id="74547"/>
    <lineage>
        <taxon>Bacteria</taxon>
        <taxon>Bacillati</taxon>
        <taxon>Cyanobacteriota</taxon>
        <taxon>Cyanophyceae</taxon>
        <taxon>Synechococcales</taxon>
        <taxon>Prochlorococcaceae</taxon>
        <taxon>Prochlorococcus</taxon>
    </lineage>
</organism>
<keyword evidence="1" id="KW-1133">Transmembrane helix</keyword>
<keyword evidence="1" id="KW-0812">Transmembrane</keyword>
<name>Q7V6U7_PROMM</name>
<evidence type="ECO:0000313" key="2">
    <source>
        <dbReference type="EMBL" id="CAE21217.1"/>
    </source>
</evidence>
<accession>Q7V6U7</accession>
<keyword evidence="3" id="KW-1185">Reference proteome</keyword>
<dbReference type="HOGENOM" id="CLU_2383791_0_0_3"/>
<evidence type="ECO:0000313" key="3">
    <source>
        <dbReference type="Proteomes" id="UP000001423"/>
    </source>
</evidence>
<dbReference type="OrthoDB" id="558162at2"/>
<protein>
    <submittedName>
        <fullName evidence="2">Uncharacterized protein</fullName>
    </submittedName>
</protein>
<reference evidence="2 3" key="1">
    <citation type="journal article" date="2003" name="Nature">
        <title>Genome divergence in two Prochlorococcus ecotypes reflects oceanic niche differentiation.</title>
        <authorList>
            <person name="Rocap G."/>
            <person name="Larimer F.W."/>
            <person name="Lamerdin J.E."/>
            <person name="Malfatti S."/>
            <person name="Chain P."/>
            <person name="Ahlgren N.A."/>
            <person name="Arellano A."/>
            <person name="Coleman M."/>
            <person name="Hauser L."/>
            <person name="Hess W.R."/>
            <person name="Johnson Z.I."/>
            <person name="Land M.L."/>
            <person name="Lindell D."/>
            <person name="Post A.F."/>
            <person name="Regala W."/>
            <person name="Shah M."/>
            <person name="Shaw S.L."/>
            <person name="Steglich C."/>
            <person name="Sullivan M.B."/>
            <person name="Ting C.S."/>
            <person name="Tolonen A."/>
            <person name="Webb E.A."/>
            <person name="Zinser E.R."/>
            <person name="Chisholm S.W."/>
        </authorList>
    </citation>
    <scope>NUCLEOTIDE SEQUENCE [LARGE SCALE GENOMIC DNA]</scope>
    <source>
        <strain evidence="3">MIT 9313</strain>
    </source>
</reference>
<dbReference type="Proteomes" id="UP000001423">
    <property type="component" value="Chromosome"/>
</dbReference>
<evidence type="ECO:0000256" key="1">
    <source>
        <dbReference type="SAM" id="Phobius"/>
    </source>
</evidence>
<sequence>MDGNLLEQRMKIVKLITSAFATTFVFIGVPMSAVGKHHHHDHYVCAIGYHYVGDGFCRRNGLWYQGRRHERGLEYRPEPRGTVELFDGALKIKF</sequence>
<keyword evidence="1" id="KW-0472">Membrane</keyword>
<gene>
    <name evidence="2" type="ordered locus">PMT_1042</name>
</gene>
<dbReference type="EMBL" id="BX548175">
    <property type="protein sequence ID" value="CAE21217.1"/>
    <property type="molecule type" value="Genomic_DNA"/>
</dbReference>